<name>A0A6P7YVT5_9AMPH</name>
<accession>A0A6P7YVT5</accession>
<feature type="region of interest" description="Disordered" evidence="2">
    <location>
        <begin position="322"/>
        <end position="350"/>
    </location>
</feature>
<feature type="region of interest" description="Disordered" evidence="2">
    <location>
        <begin position="254"/>
        <end position="282"/>
    </location>
</feature>
<dbReference type="OrthoDB" id="10046318at2759"/>
<feature type="compositionally biased region" description="Low complexity" evidence="2">
    <location>
        <begin position="1"/>
        <end position="10"/>
    </location>
</feature>
<dbReference type="AlphaFoldDB" id="A0A6P7YVT5"/>
<feature type="compositionally biased region" description="Basic and acidic residues" evidence="2">
    <location>
        <begin position="255"/>
        <end position="279"/>
    </location>
</feature>
<dbReference type="KEGG" id="muo:115478136"/>
<evidence type="ECO:0000256" key="2">
    <source>
        <dbReference type="SAM" id="MobiDB-lite"/>
    </source>
</evidence>
<feature type="region of interest" description="Disordered" evidence="2">
    <location>
        <begin position="1"/>
        <end position="37"/>
    </location>
</feature>
<dbReference type="GO" id="GO:0000922">
    <property type="term" value="C:spindle pole"/>
    <property type="evidence" value="ECO:0007669"/>
    <property type="project" value="TreeGrafter"/>
</dbReference>
<dbReference type="PANTHER" id="PTHR46657">
    <property type="entry name" value="CENTROSOMAL PROTEIN OF 128 KDA"/>
    <property type="match status" value="1"/>
</dbReference>
<feature type="coiled-coil region" evidence="1">
    <location>
        <begin position="922"/>
        <end position="956"/>
    </location>
</feature>
<dbReference type="PANTHER" id="PTHR46657:SF1">
    <property type="entry name" value="CENTROSOMAL PROTEIN OF 128 KDA"/>
    <property type="match status" value="1"/>
</dbReference>
<proteinExistence type="predicted"/>
<evidence type="ECO:0000256" key="1">
    <source>
        <dbReference type="SAM" id="Coils"/>
    </source>
</evidence>
<feature type="compositionally biased region" description="Low complexity" evidence="2">
    <location>
        <begin position="147"/>
        <end position="163"/>
    </location>
</feature>
<dbReference type="GeneID" id="115478136"/>
<sequence length="1090" mass="128113">MAGSSSDSDSFLPSRASKWEPLRASHRRGRASRAEDVTEKIHTLASTLQDTNRNLRHVDQMLGQYRDYTHEQTEAIATLKETLEQSIDQLRSQRLSRDSEMRSGSLSSLYASDLEGGPVTESHRFQPTSPLRDRGDCLGTRRRRSRSASVRFVDSSNNPDQLHSLHQSLRDLSSDQLRLGDDINREVARRNRIDAETKKTLADLSDRLGSQRQESVSERVERRLQELEREMRSERQGMERRQEQLGQMSLQLQEALRKRDSKADETETSKKGRLLRSESEQNQLELQLELERSRRKLDHSEGSREALLLQIDDLRSQLMKAESDRVHLQHQMSLQSQSRHEDRDDERRLRTVVEHSEQEKRDLEKQILELRAQLNRNAIVSEMEELRRTTDRKEREKAQLSAHIEVLTSDLEKREQQQLRMLEQLKEIQSRYEVCERERRRADLQITELTQQAEDSAREAEGYLSELRQAEALRLESEKKREDLKTKAQESVRQWKLKCKKAERDLEDQNQSSSHLMDKNSQMVKEKDELKSHLQSALSQIESLRRELSDVLAKRAQQEEELHCREMRLNESRSQQMDLERDLRETRDVTSRLENELRKQGELQSQLGEDKEHLEQELVAANRIQAKSKEQFLELQETISNLSAIRAELTNKVAEEERVSKDLRKALAELQKQQEFNQEELASASRQVKLEREVHQRELAELRAGAQNVKAKQERNVQELLTRFREERDELESHIRRLKTELMDDKNVVKSQRWQVEEMKMECDKLMEDLTRSEEENTKLRRKCQLMHQELEEKDRMMSTGKDEVRTLEEARQELRDQLRSLETEQESILKMIGSEIDAACKVLSRDSVEKLQAISLTPELQNDPHRWMAETKTKLQWLCEEAKEREGKERKLRRYLQQSREQHKDLVSSKDAECQSFMEQLSKKEQLLEGMHRDKKDLLEKTRRQDEEMRALQDRIVDLEMSTRVALEHLESVPEKLNLLEDFKDLGETQRQREMLEERYAKYREIVGSLQQQLEDSKRRIEEYREEKMDARAYNSRLITRSPSPWGPNSFLSSSLLSDFGSSPKTVVPLGFDAVGESSFSVTVNGTKS</sequence>
<organism evidence="3 4">
    <name type="scientific">Microcaecilia unicolor</name>
    <dbReference type="NCBI Taxonomy" id="1415580"/>
    <lineage>
        <taxon>Eukaryota</taxon>
        <taxon>Metazoa</taxon>
        <taxon>Chordata</taxon>
        <taxon>Craniata</taxon>
        <taxon>Vertebrata</taxon>
        <taxon>Euteleostomi</taxon>
        <taxon>Amphibia</taxon>
        <taxon>Gymnophiona</taxon>
        <taxon>Siphonopidae</taxon>
        <taxon>Microcaecilia</taxon>
    </lineage>
</organism>
<feature type="compositionally biased region" description="Basic and acidic residues" evidence="2">
    <location>
        <begin position="338"/>
        <end position="350"/>
    </location>
</feature>
<dbReference type="InParanoid" id="A0A6P7YVT5"/>
<dbReference type="InterPro" id="IPR026652">
    <property type="entry name" value="CEP128"/>
</dbReference>
<dbReference type="GO" id="GO:0005814">
    <property type="term" value="C:centriole"/>
    <property type="evidence" value="ECO:0007669"/>
    <property type="project" value="TreeGrafter"/>
</dbReference>
<keyword evidence="3" id="KW-1185">Reference proteome</keyword>
<evidence type="ECO:0000313" key="3">
    <source>
        <dbReference type="Proteomes" id="UP000515156"/>
    </source>
</evidence>
<protein>
    <submittedName>
        <fullName evidence="4">Centrosomal protein of 128 kDa</fullName>
    </submittedName>
</protein>
<keyword evidence="1" id="KW-0175">Coiled coil</keyword>
<feature type="region of interest" description="Disordered" evidence="2">
    <location>
        <begin position="110"/>
        <end position="163"/>
    </location>
</feature>
<feature type="coiled-coil region" evidence="1">
    <location>
        <begin position="987"/>
        <end position="1035"/>
    </location>
</feature>
<dbReference type="RefSeq" id="XP_030071242.1">
    <property type="nucleotide sequence ID" value="XM_030215382.1"/>
</dbReference>
<reference evidence="4" key="1">
    <citation type="submission" date="2025-08" db="UniProtKB">
        <authorList>
            <consortium name="RefSeq"/>
        </authorList>
    </citation>
    <scope>IDENTIFICATION</scope>
</reference>
<gene>
    <name evidence="4" type="primary">CEP128</name>
</gene>
<evidence type="ECO:0000313" key="4">
    <source>
        <dbReference type="RefSeq" id="XP_030071242.1"/>
    </source>
</evidence>
<dbReference type="CTD" id="145508"/>
<dbReference type="Proteomes" id="UP000515156">
    <property type="component" value="Chromosome 9"/>
</dbReference>
<dbReference type="FunCoup" id="A0A6P7YVT5">
    <property type="interactions" value="986"/>
</dbReference>